<dbReference type="NCBIfam" id="TIGR00482">
    <property type="entry name" value="nicotinate (nicotinamide) nucleotide adenylyltransferase"/>
    <property type="match status" value="1"/>
</dbReference>
<evidence type="ECO:0000256" key="4">
    <source>
        <dbReference type="ARBA" id="ARBA00022679"/>
    </source>
</evidence>
<dbReference type="NCBIfam" id="TIGR00125">
    <property type="entry name" value="cyt_tran_rel"/>
    <property type="match status" value="1"/>
</dbReference>
<evidence type="ECO:0000313" key="12">
    <source>
        <dbReference type="EMBL" id="MFD2169199.1"/>
    </source>
</evidence>
<dbReference type="HAMAP" id="MF_00244">
    <property type="entry name" value="NaMN_adenylyltr"/>
    <property type="match status" value="1"/>
</dbReference>
<evidence type="ECO:0000256" key="3">
    <source>
        <dbReference type="ARBA" id="ARBA00022642"/>
    </source>
</evidence>
<keyword evidence="13" id="KW-1185">Reference proteome</keyword>
<evidence type="ECO:0000256" key="7">
    <source>
        <dbReference type="ARBA" id="ARBA00022840"/>
    </source>
</evidence>
<keyword evidence="4 10" id="KW-0808">Transferase</keyword>
<dbReference type="CDD" id="cd02165">
    <property type="entry name" value="NMNAT"/>
    <property type="match status" value="1"/>
</dbReference>
<dbReference type="Pfam" id="PF01467">
    <property type="entry name" value="CTP_transf_like"/>
    <property type="match status" value="1"/>
</dbReference>
<dbReference type="EC" id="2.7.7.18" evidence="10"/>
<evidence type="ECO:0000256" key="5">
    <source>
        <dbReference type="ARBA" id="ARBA00022695"/>
    </source>
</evidence>
<evidence type="ECO:0000256" key="6">
    <source>
        <dbReference type="ARBA" id="ARBA00022741"/>
    </source>
</evidence>
<name>A0ABW4ZV57_9BACL</name>
<dbReference type="SUPFAM" id="SSF52374">
    <property type="entry name" value="Nucleotidylyl transferase"/>
    <property type="match status" value="1"/>
</dbReference>
<dbReference type="InterPro" id="IPR004821">
    <property type="entry name" value="Cyt_trans-like"/>
</dbReference>
<keyword evidence="5 10" id="KW-0548">Nucleotidyltransferase</keyword>
<gene>
    <name evidence="10 12" type="primary">nadD</name>
    <name evidence="12" type="ORF">ACFSOY_04085</name>
</gene>
<comment type="similarity">
    <text evidence="10">Belongs to the NadD family.</text>
</comment>
<keyword evidence="6 10" id="KW-0547">Nucleotide-binding</keyword>
<dbReference type="InterPro" id="IPR005248">
    <property type="entry name" value="NadD/NMNAT"/>
</dbReference>
<keyword evidence="8 10" id="KW-0520">NAD</keyword>
<evidence type="ECO:0000259" key="11">
    <source>
        <dbReference type="Pfam" id="PF01467"/>
    </source>
</evidence>
<evidence type="ECO:0000256" key="8">
    <source>
        <dbReference type="ARBA" id="ARBA00023027"/>
    </source>
</evidence>
<evidence type="ECO:0000256" key="1">
    <source>
        <dbReference type="ARBA" id="ARBA00002324"/>
    </source>
</evidence>
<accession>A0ABW4ZV57</accession>
<dbReference type="PANTHER" id="PTHR39321:SF3">
    <property type="entry name" value="PHOSPHOPANTETHEINE ADENYLYLTRANSFERASE"/>
    <property type="match status" value="1"/>
</dbReference>
<comment type="catalytic activity">
    <reaction evidence="9 10">
        <text>nicotinate beta-D-ribonucleotide + ATP + H(+) = deamido-NAD(+) + diphosphate</text>
        <dbReference type="Rhea" id="RHEA:22860"/>
        <dbReference type="ChEBI" id="CHEBI:15378"/>
        <dbReference type="ChEBI" id="CHEBI:30616"/>
        <dbReference type="ChEBI" id="CHEBI:33019"/>
        <dbReference type="ChEBI" id="CHEBI:57502"/>
        <dbReference type="ChEBI" id="CHEBI:58437"/>
        <dbReference type="EC" id="2.7.7.18"/>
    </reaction>
</comment>
<comment type="caution">
    <text evidence="12">The sequence shown here is derived from an EMBL/GenBank/DDBJ whole genome shotgun (WGS) entry which is preliminary data.</text>
</comment>
<dbReference type="InterPro" id="IPR014729">
    <property type="entry name" value="Rossmann-like_a/b/a_fold"/>
</dbReference>
<dbReference type="Gene3D" id="3.40.50.620">
    <property type="entry name" value="HUPs"/>
    <property type="match status" value="1"/>
</dbReference>
<dbReference type="GO" id="GO:0004515">
    <property type="term" value="F:nicotinate-nucleotide adenylyltransferase activity"/>
    <property type="evidence" value="ECO:0007669"/>
    <property type="project" value="UniProtKB-EC"/>
</dbReference>
<dbReference type="PANTHER" id="PTHR39321">
    <property type="entry name" value="NICOTINATE-NUCLEOTIDE ADENYLYLTRANSFERASE-RELATED"/>
    <property type="match status" value="1"/>
</dbReference>
<proteinExistence type="inferred from homology"/>
<dbReference type="NCBIfam" id="NF000840">
    <property type="entry name" value="PRK00071.1-3"/>
    <property type="match status" value="1"/>
</dbReference>
<evidence type="ECO:0000256" key="2">
    <source>
        <dbReference type="ARBA" id="ARBA00005019"/>
    </source>
</evidence>
<evidence type="ECO:0000313" key="13">
    <source>
        <dbReference type="Proteomes" id="UP001597343"/>
    </source>
</evidence>
<dbReference type="EMBL" id="JBHUIO010000002">
    <property type="protein sequence ID" value="MFD2169199.1"/>
    <property type="molecule type" value="Genomic_DNA"/>
</dbReference>
<reference evidence="13" key="1">
    <citation type="journal article" date="2019" name="Int. J. Syst. Evol. Microbiol.">
        <title>The Global Catalogue of Microorganisms (GCM) 10K type strain sequencing project: providing services to taxonomists for standard genome sequencing and annotation.</title>
        <authorList>
            <consortium name="The Broad Institute Genomics Platform"/>
            <consortium name="The Broad Institute Genome Sequencing Center for Infectious Disease"/>
            <person name="Wu L."/>
            <person name="Ma J."/>
        </authorList>
    </citation>
    <scope>NUCLEOTIDE SEQUENCE [LARGE SCALE GENOMIC DNA]</scope>
    <source>
        <strain evidence="13">CGMCC 1.13574</strain>
    </source>
</reference>
<protein>
    <recommendedName>
        <fullName evidence="10">Probable nicotinate-nucleotide adenylyltransferase</fullName>
        <ecNumber evidence="10">2.7.7.18</ecNumber>
    </recommendedName>
    <alternativeName>
        <fullName evidence="10">Deamido-NAD(+) diphosphorylase</fullName>
    </alternativeName>
    <alternativeName>
        <fullName evidence="10">Deamido-NAD(+) pyrophosphorylase</fullName>
    </alternativeName>
    <alternativeName>
        <fullName evidence="10">Nicotinate mononucleotide adenylyltransferase</fullName>
        <shortName evidence="10">NaMN adenylyltransferase</shortName>
    </alternativeName>
</protein>
<evidence type="ECO:0000256" key="9">
    <source>
        <dbReference type="ARBA" id="ARBA00048721"/>
    </source>
</evidence>
<feature type="domain" description="Cytidyltransferase-like" evidence="11">
    <location>
        <begin position="5"/>
        <end position="173"/>
    </location>
</feature>
<evidence type="ECO:0000256" key="10">
    <source>
        <dbReference type="HAMAP-Rule" id="MF_00244"/>
    </source>
</evidence>
<sequence>MRLGIFGGTFDPVHIGHLVAAQVSLEQAGLDKVLFMPAGVNPLKVGRSIREGKDRLAMVRLAIEGAPKFEACDWELTRPGPSFTVDTLEHFQQLYPQAELFLIIGADNLQILPKWRAVDRILEIATILAVTRPGFDLTTSAETVLALRTDLSDRVRYVDIPGLNISSTWIRERMLKNLSVEHLVPSKVIRYSKENSLYERIGD</sequence>
<comment type="function">
    <text evidence="1 10">Catalyzes the reversible adenylation of nicotinate mononucleotide (NaMN) to nicotinic acid adenine dinucleotide (NaAD).</text>
</comment>
<dbReference type="RefSeq" id="WP_386044247.1">
    <property type="nucleotide sequence ID" value="NZ_JBHUIO010000002.1"/>
</dbReference>
<organism evidence="12 13">
    <name type="scientific">Tumebacillus lipolyticus</name>
    <dbReference type="NCBI Taxonomy" id="1280370"/>
    <lineage>
        <taxon>Bacteria</taxon>
        <taxon>Bacillati</taxon>
        <taxon>Bacillota</taxon>
        <taxon>Bacilli</taxon>
        <taxon>Bacillales</taxon>
        <taxon>Alicyclobacillaceae</taxon>
        <taxon>Tumebacillus</taxon>
    </lineage>
</organism>
<dbReference type="Proteomes" id="UP001597343">
    <property type="component" value="Unassembled WGS sequence"/>
</dbReference>
<keyword evidence="3 10" id="KW-0662">Pyridine nucleotide biosynthesis</keyword>
<comment type="pathway">
    <text evidence="2 10">Cofactor biosynthesis; NAD(+) biosynthesis; deamido-NAD(+) from nicotinate D-ribonucleotide: step 1/1.</text>
</comment>
<keyword evidence="7 10" id="KW-0067">ATP-binding</keyword>